<dbReference type="EMBL" id="JBHSNO010000005">
    <property type="protein sequence ID" value="MFC5588896.1"/>
    <property type="molecule type" value="Genomic_DNA"/>
</dbReference>
<evidence type="ECO:0000256" key="3">
    <source>
        <dbReference type="ARBA" id="ARBA00023125"/>
    </source>
</evidence>
<evidence type="ECO:0000313" key="7">
    <source>
        <dbReference type="EMBL" id="MFC5588896.1"/>
    </source>
</evidence>
<dbReference type="InterPro" id="IPR009057">
    <property type="entry name" value="Homeodomain-like_sf"/>
</dbReference>
<dbReference type="PANTHER" id="PTHR30055:SF175">
    <property type="entry name" value="HTH-TYPE TRANSCRIPTIONAL REPRESSOR KSTR2"/>
    <property type="match status" value="1"/>
</dbReference>
<dbReference type="Pfam" id="PF00440">
    <property type="entry name" value="TetR_N"/>
    <property type="match status" value="1"/>
</dbReference>
<dbReference type="SUPFAM" id="SSF46689">
    <property type="entry name" value="Homeodomain-like"/>
    <property type="match status" value="1"/>
</dbReference>
<evidence type="ECO:0000256" key="4">
    <source>
        <dbReference type="ARBA" id="ARBA00023163"/>
    </source>
</evidence>
<gene>
    <name evidence="7" type="ORF">ACFPRA_08355</name>
</gene>
<proteinExistence type="predicted"/>
<dbReference type="PROSITE" id="PS50977">
    <property type="entry name" value="HTH_TETR_2"/>
    <property type="match status" value="1"/>
</dbReference>
<evidence type="ECO:0000256" key="1">
    <source>
        <dbReference type="ARBA" id="ARBA00022491"/>
    </source>
</evidence>
<dbReference type="InterPro" id="IPR001647">
    <property type="entry name" value="HTH_TetR"/>
</dbReference>
<keyword evidence="3 5" id="KW-0238">DNA-binding</keyword>
<dbReference type="PRINTS" id="PR00455">
    <property type="entry name" value="HTHTETR"/>
</dbReference>
<keyword evidence="2" id="KW-0805">Transcription regulation</keyword>
<name>A0ABW0THH4_9BACL</name>
<evidence type="ECO:0000256" key="5">
    <source>
        <dbReference type="PROSITE-ProRule" id="PRU00335"/>
    </source>
</evidence>
<dbReference type="SUPFAM" id="SSF48498">
    <property type="entry name" value="Tetracyclin repressor-like, C-terminal domain"/>
    <property type="match status" value="1"/>
</dbReference>
<dbReference type="InterPro" id="IPR050109">
    <property type="entry name" value="HTH-type_TetR-like_transc_reg"/>
</dbReference>
<evidence type="ECO:0000256" key="2">
    <source>
        <dbReference type="ARBA" id="ARBA00023015"/>
    </source>
</evidence>
<accession>A0ABW0THH4</accession>
<dbReference type="Gene3D" id="1.10.10.60">
    <property type="entry name" value="Homeodomain-like"/>
    <property type="match status" value="1"/>
</dbReference>
<protein>
    <submittedName>
        <fullName evidence="7">TetR/AcrR family transcriptional regulator</fullName>
    </submittedName>
</protein>
<dbReference type="Proteomes" id="UP001596109">
    <property type="component" value="Unassembled WGS sequence"/>
</dbReference>
<dbReference type="InterPro" id="IPR041490">
    <property type="entry name" value="KstR2_TetR_C"/>
</dbReference>
<dbReference type="PANTHER" id="PTHR30055">
    <property type="entry name" value="HTH-TYPE TRANSCRIPTIONAL REGULATOR RUTR"/>
    <property type="match status" value="1"/>
</dbReference>
<comment type="caution">
    <text evidence="7">The sequence shown here is derived from an EMBL/GenBank/DDBJ whole genome shotgun (WGS) entry which is preliminary data.</text>
</comment>
<dbReference type="Gene3D" id="1.10.357.10">
    <property type="entry name" value="Tetracycline Repressor, domain 2"/>
    <property type="match status" value="1"/>
</dbReference>
<sequence length="194" mass="22785">MKLSERKTLKKKEQILMTAIAVVNKRGYDGATMEEIAAELLMTKGSLYYYFKNKGDLMYECHKFVLSDAMGALEMALNEEGTAEEILRRMISSHIDYAIEEKETNNLIIEPHRFFDEEQLGPVLQLRKKYSSYFDQVIEKGIASGEFQVDEPIFVRMMILGAMNWIQQWYRPDGRMTLEELKRNFEEYILKLLK</sequence>
<reference evidence="8" key="1">
    <citation type="journal article" date="2019" name="Int. J. Syst. Evol. Microbiol.">
        <title>The Global Catalogue of Microorganisms (GCM) 10K type strain sequencing project: providing services to taxonomists for standard genome sequencing and annotation.</title>
        <authorList>
            <consortium name="The Broad Institute Genomics Platform"/>
            <consortium name="The Broad Institute Genome Sequencing Center for Infectious Disease"/>
            <person name="Wu L."/>
            <person name="Ma J."/>
        </authorList>
    </citation>
    <scope>NUCLEOTIDE SEQUENCE [LARGE SCALE GENOMIC DNA]</scope>
    <source>
        <strain evidence="8">CGMCC 4.1434</strain>
    </source>
</reference>
<feature type="DNA-binding region" description="H-T-H motif" evidence="5">
    <location>
        <begin position="32"/>
        <end position="51"/>
    </location>
</feature>
<feature type="domain" description="HTH tetR-type" evidence="6">
    <location>
        <begin position="9"/>
        <end position="69"/>
    </location>
</feature>
<organism evidence="7 8">
    <name type="scientific">Sporosarcina soli</name>
    <dbReference type="NCBI Taxonomy" id="334736"/>
    <lineage>
        <taxon>Bacteria</taxon>
        <taxon>Bacillati</taxon>
        <taxon>Bacillota</taxon>
        <taxon>Bacilli</taxon>
        <taxon>Bacillales</taxon>
        <taxon>Caryophanaceae</taxon>
        <taxon>Sporosarcina</taxon>
    </lineage>
</organism>
<keyword evidence="8" id="KW-1185">Reference proteome</keyword>
<dbReference type="InterPro" id="IPR036271">
    <property type="entry name" value="Tet_transcr_reg_TetR-rel_C_sf"/>
</dbReference>
<keyword evidence="1" id="KW-0678">Repressor</keyword>
<evidence type="ECO:0000313" key="8">
    <source>
        <dbReference type="Proteomes" id="UP001596109"/>
    </source>
</evidence>
<dbReference type="RefSeq" id="WP_381432604.1">
    <property type="nucleotide sequence ID" value="NZ_JBHSNO010000005.1"/>
</dbReference>
<keyword evidence="4" id="KW-0804">Transcription</keyword>
<evidence type="ECO:0000259" key="6">
    <source>
        <dbReference type="PROSITE" id="PS50977"/>
    </source>
</evidence>
<dbReference type="Pfam" id="PF17932">
    <property type="entry name" value="TetR_C_24"/>
    <property type="match status" value="1"/>
</dbReference>